<accession>A0AC61RWG5</accession>
<keyword evidence="2" id="KW-1185">Reference proteome</keyword>
<gene>
    <name evidence="1" type="ORF">E5329_12145</name>
</gene>
<dbReference type="Proteomes" id="UP000304953">
    <property type="component" value="Unassembled WGS sequence"/>
</dbReference>
<organism evidence="1 2">
    <name type="scientific">Petralouisia muris</name>
    <dbReference type="NCBI Taxonomy" id="3032872"/>
    <lineage>
        <taxon>Bacteria</taxon>
        <taxon>Bacillati</taxon>
        <taxon>Bacillota</taxon>
        <taxon>Clostridia</taxon>
        <taxon>Lachnospirales</taxon>
        <taxon>Lachnospiraceae</taxon>
        <taxon>Petralouisia</taxon>
    </lineage>
</organism>
<name>A0AC61RWG5_9FIRM</name>
<proteinExistence type="predicted"/>
<evidence type="ECO:0000313" key="2">
    <source>
        <dbReference type="Proteomes" id="UP000304953"/>
    </source>
</evidence>
<dbReference type="EMBL" id="SRYA01000022">
    <property type="protein sequence ID" value="TGY95907.1"/>
    <property type="molecule type" value="Genomic_DNA"/>
</dbReference>
<sequence>MKFAMSYSCGKDSTLALYKMMEQGHEPICLIVMVNESVGRSYFHGADAACFGDIDICGENGEYHTLAVDGPVFHKPLVFKTGDKIKLGNYAVIDIK</sequence>
<evidence type="ECO:0000313" key="1">
    <source>
        <dbReference type="EMBL" id="TGY95907.1"/>
    </source>
</evidence>
<protein>
    <submittedName>
        <fullName evidence="1">Uncharacterized protein</fullName>
    </submittedName>
</protein>
<reference evidence="1" key="1">
    <citation type="submission" date="2019-04" db="EMBL/GenBank/DDBJ databases">
        <title>Microbes associate with the intestines of laboratory mice.</title>
        <authorList>
            <person name="Navarre W."/>
            <person name="Wong E."/>
            <person name="Huang K."/>
            <person name="Tropini C."/>
            <person name="Ng K."/>
            <person name="Yu B."/>
        </authorList>
    </citation>
    <scope>NUCLEOTIDE SEQUENCE</scope>
    <source>
        <strain evidence="1">NM01_1-7b</strain>
    </source>
</reference>
<comment type="caution">
    <text evidence="1">The sequence shown here is derived from an EMBL/GenBank/DDBJ whole genome shotgun (WGS) entry which is preliminary data.</text>
</comment>